<keyword evidence="3" id="KW-1185">Reference proteome</keyword>
<feature type="domain" description="Putative restriction endonuclease" evidence="1">
    <location>
        <begin position="12"/>
        <end position="176"/>
    </location>
</feature>
<dbReference type="Pfam" id="PF05685">
    <property type="entry name" value="Uma2"/>
    <property type="match status" value="1"/>
</dbReference>
<dbReference type="InterPro" id="IPR008538">
    <property type="entry name" value="Uma2"/>
</dbReference>
<dbReference type="PANTHER" id="PTHR36558:SF1">
    <property type="entry name" value="RESTRICTION ENDONUCLEASE DOMAIN-CONTAINING PROTEIN-RELATED"/>
    <property type="match status" value="1"/>
</dbReference>
<dbReference type="InterPro" id="IPR011335">
    <property type="entry name" value="Restrct_endonuc-II-like"/>
</dbReference>
<protein>
    <submittedName>
        <fullName evidence="2">Endonuclease, Uma2 family (Restriction endonuclease fold)</fullName>
    </submittedName>
</protein>
<dbReference type="CDD" id="cd06260">
    <property type="entry name" value="DUF820-like"/>
    <property type="match status" value="1"/>
</dbReference>
<dbReference type="GeneID" id="93279420"/>
<dbReference type="Proteomes" id="UP000198508">
    <property type="component" value="Unassembled WGS sequence"/>
</dbReference>
<keyword evidence="2" id="KW-0255">Endonuclease</keyword>
<gene>
    <name evidence="2" type="ORF">SAMN05216313_11952</name>
</gene>
<reference evidence="3" key="1">
    <citation type="submission" date="2016-10" db="EMBL/GenBank/DDBJ databases">
        <authorList>
            <person name="Varghese N."/>
            <person name="Submissions S."/>
        </authorList>
    </citation>
    <scope>NUCLEOTIDE SEQUENCE [LARGE SCALE GENOMIC DNA]</scope>
    <source>
        <strain evidence="3">NLAE-zl-G277</strain>
    </source>
</reference>
<name>A0A1I0I4S3_9FIRM</name>
<sequence>MPLPKQKDYTIEDIYALPDGERAELIDGQIYYMAPPTRTHQRIVTELTVVIHEYIKKNHGKCEVNASPFAVFLDSLKDKTQNYVEPDISVICDNEKLDDKGCHGSPDWVIEVVSPSSRRLDYGRKQALYLENAVKEYWVVDAARQTVTVYNLMDDWIPSIYGFADKVRAGLFEGLEIDFTEIKKFVGGE</sequence>
<dbReference type="Gene3D" id="3.90.1570.10">
    <property type="entry name" value="tt1808, chain A"/>
    <property type="match status" value="1"/>
</dbReference>
<dbReference type="AlphaFoldDB" id="A0A1I0I4S3"/>
<dbReference type="SUPFAM" id="SSF52980">
    <property type="entry name" value="Restriction endonuclease-like"/>
    <property type="match status" value="1"/>
</dbReference>
<accession>A0A1I0I4S3</accession>
<evidence type="ECO:0000313" key="3">
    <source>
        <dbReference type="Proteomes" id="UP000198508"/>
    </source>
</evidence>
<keyword evidence="2" id="KW-0540">Nuclease</keyword>
<evidence type="ECO:0000259" key="1">
    <source>
        <dbReference type="Pfam" id="PF05685"/>
    </source>
</evidence>
<keyword evidence="2" id="KW-0378">Hydrolase</keyword>
<dbReference type="STRING" id="460384.SAMN05216313_11952"/>
<proteinExistence type="predicted"/>
<dbReference type="InterPro" id="IPR012296">
    <property type="entry name" value="Nuclease_put_TT1808"/>
</dbReference>
<dbReference type="RefSeq" id="WP_092366388.1">
    <property type="nucleotide sequence ID" value="NZ_FOIM01000019.1"/>
</dbReference>
<evidence type="ECO:0000313" key="2">
    <source>
        <dbReference type="EMBL" id="SET91569.1"/>
    </source>
</evidence>
<dbReference type="GO" id="GO:0004519">
    <property type="term" value="F:endonuclease activity"/>
    <property type="evidence" value="ECO:0007669"/>
    <property type="project" value="UniProtKB-KW"/>
</dbReference>
<dbReference type="EMBL" id="FOIM01000019">
    <property type="protein sequence ID" value="SET91569.1"/>
    <property type="molecule type" value="Genomic_DNA"/>
</dbReference>
<organism evidence="2 3">
    <name type="scientific">Enterocloster lavalensis</name>
    <dbReference type="NCBI Taxonomy" id="460384"/>
    <lineage>
        <taxon>Bacteria</taxon>
        <taxon>Bacillati</taxon>
        <taxon>Bacillota</taxon>
        <taxon>Clostridia</taxon>
        <taxon>Lachnospirales</taxon>
        <taxon>Lachnospiraceae</taxon>
        <taxon>Enterocloster</taxon>
    </lineage>
</organism>
<dbReference type="PANTHER" id="PTHR36558">
    <property type="entry name" value="GLR1098 PROTEIN"/>
    <property type="match status" value="1"/>
</dbReference>